<reference evidence="1" key="1">
    <citation type="journal article" date="2014" name="Nat. Commun.">
        <title>The tobacco genome sequence and its comparison with those of tomato and potato.</title>
        <authorList>
            <person name="Sierro N."/>
            <person name="Battey J.N."/>
            <person name="Ouadi S."/>
            <person name="Bakaher N."/>
            <person name="Bovet L."/>
            <person name="Willig A."/>
            <person name="Goepfert S."/>
            <person name="Peitsch M.C."/>
            <person name="Ivanov N.V."/>
        </authorList>
    </citation>
    <scope>NUCLEOTIDE SEQUENCE [LARGE SCALE GENOMIC DNA]</scope>
</reference>
<protein>
    <submittedName>
        <fullName evidence="2">Uncharacterized protein LOC142162203</fullName>
    </submittedName>
</protein>
<gene>
    <name evidence="2" type="primary">LOC142162203</name>
</gene>
<proteinExistence type="predicted"/>
<dbReference type="RefSeq" id="XP_075074626.1">
    <property type="nucleotide sequence ID" value="XM_075218525.1"/>
</dbReference>
<name>A0AC58RPG9_TOBAC</name>
<sequence length="182" mass="21149">MTNDNPTGTPSSSSTTPRTVFHEDDFTHPCHPLYVHPSDVLWQRCNDLVVSWLINSMSKEISHSVEYSEYAKDILRELEERYGKVDGARVFELKKELAYIYQGSLDIASYFNKIKQLWDEIAFYKVRVCTCGSKVVEDEEQKVYQFLMGLNDTYMQTHNNILMMKPLLSVGNMYIILLSDKK</sequence>
<keyword evidence="1" id="KW-1185">Reference proteome</keyword>
<evidence type="ECO:0000313" key="1">
    <source>
        <dbReference type="Proteomes" id="UP000790787"/>
    </source>
</evidence>
<organism evidence="1 2">
    <name type="scientific">Nicotiana tabacum</name>
    <name type="common">Common tobacco</name>
    <dbReference type="NCBI Taxonomy" id="4097"/>
    <lineage>
        <taxon>Eukaryota</taxon>
        <taxon>Viridiplantae</taxon>
        <taxon>Streptophyta</taxon>
        <taxon>Embryophyta</taxon>
        <taxon>Tracheophyta</taxon>
        <taxon>Spermatophyta</taxon>
        <taxon>Magnoliopsida</taxon>
        <taxon>eudicotyledons</taxon>
        <taxon>Gunneridae</taxon>
        <taxon>Pentapetalae</taxon>
        <taxon>asterids</taxon>
        <taxon>lamiids</taxon>
        <taxon>Solanales</taxon>
        <taxon>Solanaceae</taxon>
        <taxon>Nicotianoideae</taxon>
        <taxon>Nicotianeae</taxon>
        <taxon>Nicotiana</taxon>
    </lineage>
</organism>
<evidence type="ECO:0000313" key="2">
    <source>
        <dbReference type="RefSeq" id="XP_075074626.1"/>
    </source>
</evidence>
<accession>A0AC58RPG9</accession>
<dbReference type="Proteomes" id="UP000790787">
    <property type="component" value="Chromosome 7"/>
</dbReference>
<reference evidence="2" key="2">
    <citation type="submission" date="2025-08" db="UniProtKB">
        <authorList>
            <consortium name="RefSeq"/>
        </authorList>
    </citation>
    <scope>IDENTIFICATION</scope>
    <source>
        <tissue evidence="2">Leaf</tissue>
    </source>
</reference>